<dbReference type="RefSeq" id="WP_216323468.1">
    <property type="nucleotide sequence ID" value="NZ_JAHKRT010000004.1"/>
</dbReference>
<accession>A0ABS6BI72</accession>
<dbReference type="GO" id="GO:0016757">
    <property type="term" value="F:glycosyltransferase activity"/>
    <property type="evidence" value="ECO:0007669"/>
    <property type="project" value="UniProtKB-KW"/>
</dbReference>
<evidence type="ECO:0000313" key="3">
    <source>
        <dbReference type="Proteomes" id="UP000776276"/>
    </source>
</evidence>
<gene>
    <name evidence="2" type="ORF">KOF26_09020</name>
</gene>
<reference evidence="2 3" key="1">
    <citation type="submission" date="2021-06" db="EMBL/GenBank/DDBJ databases">
        <title>Sphingomonas sp. XMGL2, whole genome shotgun sequencing project.</title>
        <authorList>
            <person name="Zhao G."/>
            <person name="Shen L."/>
        </authorList>
    </citation>
    <scope>NUCLEOTIDE SEQUENCE [LARGE SCALE GENOMIC DNA]</scope>
    <source>
        <strain evidence="2 3">XMGL2</strain>
    </source>
</reference>
<dbReference type="PANTHER" id="PTHR43707">
    <property type="entry name" value="HISTIDYL-TRNA SYNTHETASE"/>
    <property type="match status" value="1"/>
</dbReference>
<dbReference type="InterPro" id="IPR004516">
    <property type="entry name" value="HisRS/HisZ"/>
</dbReference>
<organism evidence="2 3">
    <name type="scientific">Sphingomonas quercus</name>
    <dbReference type="NCBI Taxonomy" id="2842451"/>
    <lineage>
        <taxon>Bacteria</taxon>
        <taxon>Pseudomonadati</taxon>
        <taxon>Pseudomonadota</taxon>
        <taxon>Alphaproteobacteria</taxon>
        <taxon>Sphingomonadales</taxon>
        <taxon>Sphingomonadaceae</taxon>
        <taxon>Sphingomonas</taxon>
    </lineage>
</organism>
<comment type="caution">
    <text evidence="2">The sequence shown here is derived from an EMBL/GenBank/DDBJ whole genome shotgun (WGS) entry which is preliminary data.</text>
</comment>
<name>A0ABS6BI72_9SPHN</name>
<protein>
    <submittedName>
        <fullName evidence="2">ATP phosphoribosyltransferase regulatory subunit</fullName>
    </submittedName>
</protein>
<feature type="domain" description="Class II Histidinyl-tRNA synthetase (HisRS)-like catalytic core" evidence="1">
    <location>
        <begin position="13"/>
        <end position="312"/>
    </location>
</feature>
<dbReference type="PANTHER" id="PTHR43707:SF1">
    <property type="entry name" value="HISTIDINE--TRNA LIGASE, MITOCHONDRIAL-RELATED"/>
    <property type="match status" value="1"/>
</dbReference>
<dbReference type="Proteomes" id="UP000776276">
    <property type="component" value="Unassembled WGS sequence"/>
</dbReference>
<dbReference type="PIRSF" id="PIRSF001549">
    <property type="entry name" value="His-tRNA_synth"/>
    <property type="match status" value="1"/>
</dbReference>
<sequence length="376" mass="39807">MASTFPPALLPEGFRDRLPPEAEALDRARAAVLRAAALNGYNLVEPPLAEFEAGLVGRLKSTRPQDLLRVVDPVSQRTLALRPDITAQVGRIAATRLGHRARPLRLGYAGPVVKVRGSELRPERQMMQAGCEIIGTDHVTAVVETLRVALDALEDAGVTGISVDLTLPDLVALLASGPMPLPADRVDALMQELDGKDAGALPALGAEAYLPLIAAAGPVEEALARLDTLPGHELLTSRIAAIREIATAIAPRATVTLDPTERHGFEYQSWIGFSLFTTRARAEIGRGGSYSIVHADGREEPAVGFSLYLDTIVDAGIGEVRRDRVFLPLGTAEAAGAAIRAAGRATIAALSTADDAEALGCTHRWDGTSIIALQER</sequence>
<dbReference type="EMBL" id="JAHKRT010000004">
    <property type="protein sequence ID" value="MBU3078005.1"/>
    <property type="molecule type" value="Genomic_DNA"/>
</dbReference>
<keyword evidence="3" id="KW-1185">Reference proteome</keyword>
<evidence type="ECO:0000259" key="1">
    <source>
        <dbReference type="Pfam" id="PF13393"/>
    </source>
</evidence>
<evidence type="ECO:0000313" key="2">
    <source>
        <dbReference type="EMBL" id="MBU3078005.1"/>
    </source>
</evidence>
<proteinExistence type="predicted"/>
<keyword evidence="2" id="KW-0808">Transferase</keyword>
<keyword evidence="2" id="KW-0328">Glycosyltransferase</keyword>
<dbReference type="Pfam" id="PF13393">
    <property type="entry name" value="tRNA-synt_His"/>
    <property type="match status" value="1"/>
</dbReference>
<dbReference type="InterPro" id="IPR041715">
    <property type="entry name" value="HisRS-like_core"/>
</dbReference>